<dbReference type="EMBL" id="RWGY01000005">
    <property type="protein sequence ID" value="TVU43310.1"/>
    <property type="molecule type" value="Genomic_DNA"/>
</dbReference>
<evidence type="ECO:0000313" key="7">
    <source>
        <dbReference type="EMBL" id="TVU43310.1"/>
    </source>
</evidence>
<dbReference type="InterPro" id="IPR053031">
    <property type="entry name" value="Cuticle_assoc_protein"/>
</dbReference>
<keyword evidence="3" id="KW-0862">Zinc</keyword>
<dbReference type="OrthoDB" id="1900170at2759"/>
<gene>
    <name evidence="7" type="ORF">EJB05_09768</name>
</gene>
<accession>A0A5J9W7G7</accession>
<dbReference type="PROSITE" id="PS50808">
    <property type="entry name" value="ZF_BED"/>
    <property type="match status" value="1"/>
</dbReference>
<keyword evidence="2 4" id="KW-0863">Zinc-finger</keyword>
<name>A0A5J9W7G7_9POAL</name>
<dbReference type="SMART" id="SM00614">
    <property type="entry name" value="ZnF_BED"/>
    <property type="match status" value="1"/>
</dbReference>
<dbReference type="SUPFAM" id="SSF57667">
    <property type="entry name" value="beta-beta-alpha zinc fingers"/>
    <property type="match status" value="1"/>
</dbReference>
<dbReference type="GO" id="GO:0006357">
    <property type="term" value="P:regulation of transcription by RNA polymerase II"/>
    <property type="evidence" value="ECO:0007669"/>
    <property type="project" value="TreeGrafter"/>
</dbReference>
<dbReference type="GO" id="GO:1990837">
    <property type="term" value="F:sequence-specific double-stranded DNA binding"/>
    <property type="evidence" value="ECO:0007669"/>
    <property type="project" value="TreeGrafter"/>
</dbReference>
<keyword evidence="8" id="KW-1185">Reference proteome</keyword>
<evidence type="ECO:0000256" key="4">
    <source>
        <dbReference type="PROSITE-ProRule" id="PRU00027"/>
    </source>
</evidence>
<reference evidence="7 8" key="1">
    <citation type="journal article" date="2019" name="Sci. Rep.">
        <title>A high-quality genome of Eragrostis curvula grass provides insights into Poaceae evolution and supports new strategies to enhance forage quality.</title>
        <authorList>
            <person name="Carballo J."/>
            <person name="Santos B.A.C.M."/>
            <person name="Zappacosta D."/>
            <person name="Garbus I."/>
            <person name="Selva J.P."/>
            <person name="Gallo C.A."/>
            <person name="Diaz A."/>
            <person name="Albertini E."/>
            <person name="Caccamo M."/>
            <person name="Echenique V."/>
        </authorList>
    </citation>
    <scope>NUCLEOTIDE SEQUENCE [LARGE SCALE GENOMIC DNA]</scope>
    <source>
        <strain evidence="8">cv. Victoria</strain>
        <tissue evidence="7">Leaf</tissue>
    </source>
</reference>
<dbReference type="Pfam" id="PF02892">
    <property type="entry name" value="zf-BED"/>
    <property type="match status" value="1"/>
</dbReference>
<keyword evidence="1" id="KW-0479">Metal-binding</keyword>
<dbReference type="InterPro" id="IPR036236">
    <property type="entry name" value="Znf_C2H2_sf"/>
</dbReference>
<dbReference type="Proteomes" id="UP000324897">
    <property type="component" value="Unassembled WGS sequence"/>
</dbReference>
<dbReference type="AlphaFoldDB" id="A0A5J9W7G7"/>
<dbReference type="PANTHER" id="PTHR34396">
    <property type="entry name" value="OS03G0264950 PROTEIN-RELATED"/>
    <property type="match status" value="1"/>
</dbReference>
<evidence type="ECO:0000256" key="1">
    <source>
        <dbReference type="ARBA" id="ARBA00022723"/>
    </source>
</evidence>
<comment type="caution">
    <text evidence="7">The sequence shown here is derived from an EMBL/GenBank/DDBJ whole genome shotgun (WGS) entry which is preliminary data.</text>
</comment>
<dbReference type="Gramene" id="TVU43310">
    <property type="protein sequence ID" value="TVU43310"/>
    <property type="gene ID" value="EJB05_09768"/>
</dbReference>
<sequence length="309" mass="34469">FGGMSTPSGSSIRTPCSEGEASQSDSVSLPLSGSQPESTNDSQPIEIDDEVHEVQEVEEGADPGSKRKLTSVVWNDFKRVKHGSNVRAKCKYCSKDLSGDKRNGTSHLHEHLRRCTLRKIKLKNQKSLAQPHLRFGATAAGAISVENYTFDQAVARKALDTMVILHEYPLSMVDHVGFRSFCSALQPLFKIGTRNTMRKDIMEQYGLEKKKAIEYMAGISSRVAVTTDLWTSDNQKRGYMAITAHFVDESWTLRNIIMRIPQVLDVSLFCKVQRNIGANVLILIEKYQVCKSTRPGSDISATLKGRMKE</sequence>
<feature type="region of interest" description="Disordered" evidence="5">
    <location>
        <begin position="1"/>
        <end position="50"/>
    </location>
</feature>
<evidence type="ECO:0000256" key="3">
    <source>
        <dbReference type="ARBA" id="ARBA00022833"/>
    </source>
</evidence>
<dbReference type="InterPro" id="IPR003656">
    <property type="entry name" value="Znf_BED"/>
</dbReference>
<evidence type="ECO:0000256" key="5">
    <source>
        <dbReference type="SAM" id="MobiDB-lite"/>
    </source>
</evidence>
<protein>
    <recommendedName>
        <fullName evidence="6">BED-type domain-containing protein</fullName>
    </recommendedName>
</protein>
<dbReference type="GO" id="GO:0008270">
    <property type="term" value="F:zinc ion binding"/>
    <property type="evidence" value="ECO:0007669"/>
    <property type="project" value="UniProtKB-KW"/>
</dbReference>
<proteinExistence type="predicted"/>
<feature type="domain" description="BED-type" evidence="6">
    <location>
        <begin position="68"/>
        <end position="114"/>
    </location>
</feature>
<organism evidence="7 8">
    <name type="scientific">Eragrostis curvula</name>
    <name type="common">weeping love grass</name>
    <dbReference type="NCBI Taxonomy" id="38414"/>
    <lineage>
        <taxon>Eukaryota</taxon>
        <taxon>Viridiplantae</taxon>
        <taxon>Streptophyta</taxon>
        <taxon>Embryophyta</taxon>
        <taxon>Tracheophyta</taxon>
        <taxon>Spermatophyta</taxon>
        <taxon>Magnoliopsida</taxon>
        <taxon>Liliopsida</taxon>
        <taxon>Poales</taxon>
        <taxon>Poaceae</taxon>
        <taxon>PACMAD clade</taxon>
        <taxon>Chloridoideae</taxon>
        <taxon>Eragrostideae</taxon>
        <taxon>Eragrostidinae</taxon>
        <taxon>Eragrostis</taxon>
    </lineage>
</organism>
<evidence type="ECO:0000259" key="6">
    <source>
        <dbReference type="PROSITE" id="PS50808"/>
    </source>
</evidence>
<feature type="non-terminal residue" evidence="7">
    <location>
        <position position="1"/>
    </location>
</feature>
<feature type="compositionally biased region" description="Polar residues" evidence="5">
    <location>
        <begin position="1"/>
        <end position="43"/>
    </location>
</feature>
<dbReference type="PANTHER" id="PTHR34396:SF25">
    <property type="entry name" value="BOUNDARY ELEMENT ASSOCIATED FACTOR"/>
    <property type="match status" value="1"/>
</dbReference>
<dbReference type="SUPFAM" id="SSF53098">
    <property type="entry name" value="Ribonuclease H-like"/>
    <property type="match status" value="1"/>
</dbReference>
<evidence type="ECO:0000256" key="2">
    <source>
        <dbReference type="ARBA" id="ARBA00022771"/>
    </source>
</evidence>
<dbReference type="GO" id="GO:0005634">
    <property type="term" value="C:nucleus"/>
    <property type="evidence" value="ECO:0007669"/>
    <property type="project" value="TreeGrafter"/>
</dbReference>
<evidence type="ECO:0000313" key="8">
    <source>
        <dbReference type="Proteomes" id="UP000324897"/>
    </source>
</evidence>
<dbReference type="InterPro" id="IPR012337">
    <property type="entry name" value="RNaseH-like_sf"/>
</dbReference>